<sequence length="83" mass="9113">TADQNRQLQERVEVVEQKMQQTLRKAMTLCEVEAKRAQMVAALCNVGPTFPPGSHNGNVIFMAVRSCISIITGNIGEPKSVNK</sequence>
<organism evidence="2 3">
    <name type="scientific">Lynx pardinus</name>
    <name type="common">Iberian lynx</name>
    <name type="synonym">Felis pardina</name>
    <dbReference type="NCBI Taxonomy" id="191816"/>
    <lineage>
        <taxon>Eukaryota</taxon>
        <taxon>Metazoa</taxon>
        <taxon>Chordata</taxon>
        <taxon>Craniata</taxon>
        <taxon>Vertebrata</taxon>
        <taxon>Euteleostomi</taxon>
        <taxon>Mammalia</taxon>
        <taxon>Eutheria</taxon>
        <taxon>Laurasiatheria</taxon>
        <taxon>Carnivora</taxon>
        <taxon>Feliformia</taxon>
        <taxon>Felidae</taxon>
        <taxon>Felinae</taxon>
        <taxon>Lynx</taxon>
    </lineage>
</organism>
<gene>
    <name evidence="2" type="ORF">LYPA_23C022870</name>
</gene>
<feature type="non-terminal residue" evidence="2">
    <location>
        <position position="1"/>
    </location>
</feature>
<proteinExistence type="predicted"/>
<dbReference type="InterPro" id="IPR057892">
    <property type="entry name" value="LIP-1_CC2"/>
</dbReference>
<accession>A0A485N301</accession>
<feature type="domain" description="Liprin-alpha CC2" evidence="1">
    <location>
        <begin position="3"/>
        <end position="45"/>
    </location>
</feature>
<protein>
    <submittedName>
        <fullName evidence="2">Liprin-alpha-1 isoform a</fullName>
    </submittedName>
</protein>
<evidence type="ECO:0000313" key="2">
    <source>
        <dbReference type="EMBL" id="VFV26614.1"/>
    </source>
</evidence>
<reference evidence="2 3" key="1">
    <citation type="submission" date="2019-01" db="EMBL/GenBank/DDBJ databases">
        <authorList>
            <person name="Alioto T."/>
            <person name="Alioto T."/>
        </authorList>
    </citation>
    <scope>NUCLEOTIDE SEQUENCE [LARGE SCALE GENOMIC DNA]</scope>
</reference>
<evidence type="ECO:0000313" key="3">
    <source>
        <dbReference type="Proteomes" id="UP000386466"/>
    </source>
</evidence>
<dbReference type="Pfam" id="PF25526">
    <property type="entry name" value="LIP-1"/>
    <property type="match status" value="1"/>
</dbReference>
<evidence type="ECO:0000259" key="1">
    <source>
        <dbReference type="Pfam" id="PF25526"/>
    </source>
</evidence>
<dbReference type="Proteomes" id="UP000386466">
    <property type="component" value="Unassembled WGS sequence"/>
</dbReference>
<name>A0A485N301_LYNPA</name>
<keyword evidence="3" id="KW-1185">Reference proteome</keyword>
<dbReference type="EMBL" id="CAAGRJ010008860">
    <property type="protein sequence ID" value="VFV26614.1"/>
    <property type="molecule type" value="Genomic_DNA"/>
</dbReference>
<feature type="non-terminal residue" evidence="2">
    <location>
        <position position="83"/>
    </location>
</feature>
<dbReference type="AlphaFoldDB" id="A0A485N301"/>